<keyword evidence="2" id="KW-1185">Reference proteome</keyword>
<dbReference type="AlphaFoldDB" id="A0A6L6QJN2"/>
<dbReference type="OrthoDB" id="8777024at2"/>
<reference evidence="1 2" key="1">
    <citation type="submission" date="2019-11" db="EMBL/GenBank/DDBJ databases">
        <title>Type strains purchased from KCTC, JCM and DSMZ.</title>
        <authorList>
            <person name="Lu H."/>
        </authorList>
    </citation>
    <scope>NUCLEOTIDE SEQUENCE [LARGE SCALE GENOMIC DNA]</scope>
    <source>
        <strain evidence="1 2">JCM 31587</strain>
    </source>
</reference>
<accession>A0A6L6QJN2</accession>
<dbReference type="RefSeq" id="WP_155454780.1">
    <property type="nucleotide sequence ID" value="NZ_WNKX01000010.1"/>
</dbReference>
<dbReference type="Proteomes" id="UP000472320">
    <property type="component" value="Unassembled WGS sequence"/>
</dbReference>
<dbReference type="EMBL" id="WNKX01000010">
    <property type="protein sequence ID" value="MTW11823.1"/>
    <property type="molecule type" value="Genomic_DNA"/>
</dbReference>
<sequence length="115" mass="12632">MKKLLPLLLLAACSRDIPQDKLLDILNQRAPLVAHIGPVIKVEVLSTAKATAASDNERRSCEVRLMHVTGKKGSTYVSFLRREVSGATESALTWADDRSAASRKMGEMLSEHCKQ</sequence>
<gene>
    <name evidence="1" type="ORF">GM658_14555</name>
</gene>
<protein>
    <submittedName>
        <fullName evidence="1">Uncharacterized protein</fullName>
    </submittedName>
</protein>
<evidence type="ECO:0000313" key="1">
    <source>
        <dbReference type="EMBL" id="MTW11823.1"/>
    </source>
</evidence>
<name>A0A6L6QJN2_9BURK</name>
<comment type="caution">
    <text evidence="1">The sequence shown here is derived from an EMBL/GenBank/DDBJ whole genome shotgun (WGS) entry which is preliminary data.</text>
</comment>
<evidence type="ECO:0000313" key="2">
    <source>
        <dbReference type="Proteomes" id="UP000472320"/>
    </source>
</evidence>
<organism evidence="1 2">
    <name type="scientific">Massilia eburnea</name>
    <dbReference type="NCBI Taxonomy" id="1776165"/>
    <lineage>
        <taxon>Bacteria</taxon>
        <taxon>Pseudomonadati</taxon>
        <taxon>Pseudomonadota</taxon>
        <taxon>Betaproteobacteria</taxon>
        <taxon>Burkholderiales</taxon>
        <taxon>Oxalobacteraceae</taxon>
        <taxon>Telluria group</taxon>
        <taxon>Massilia</taxon>
    </lineage>
</organism>
<proteinExistence type="predicted"/>